<accession>A0A067SGI2</accession>
<dbReference type="SUPFAM" id="SSF48403">
    <property type="entry name" value="Ankyrin repeat"/>
    <property type="match status" value="1"/>
</dbReference>
<gene>
    <name evidence="2" type="ORF">GALMADRAFT_1353138</name>
</gene>
<dbReference type="EMBL" id="KL142404">
    <property type="protein sequence ID" value="KDR69127.1"/>
    <property type="molecule type" value="Genomic_DNA"/>
</dbReference>
<dbReference type="AlphaFoldDB" id="A0A067SGI2"/>
<organism evidence="2 3">
    <name type="scientific">Galerina marginata (strain CBS 339.88)</name>
    <dbReference type="NCBI Taxonomy" id="685588"/>
    <lineage>
        <taxon>Eukaryota</taxon>
        <taxon>Fungi</taxon>
        <taxon>Dikarya</taxon>
        <taxon>Basidiomycota</taxon>
        <taxon>Agaricomycotina</taxon>
        <taxon>Agaricomycetes</taxon>
        <taxon>Agaricomycetidae</taxon>
        <taxon>Agaricales</taxon>
        <taxon>Agaricineae</taxon>
        <taxon>Strophariaceae</taxon>
        <taxon>Galerina</taxon>
    </lineage>
</organism>
<dbReference type="OrthoDB" id="539213at2759"/>
<dbReference type="Gene3D" id="1.25.40.20">
    <property type="entry name" value="Ankyrin repeat-containing domain"/>
    <property type="match status" value="1"/>
</dbReference>
<proteinExistence type="predicted"/>
<feature type="compositionally biased region" description="Basic and acidic residues" evidence="1">
    <location>
        <begin position="293"/>
        <end position="305"/>
    </location>
</feature>
<dbReference type="STRING" id="685588.A0A067SGI2"/>
<evidence type="ECO:0000256" key="1">
    <source>
        <dbReference type="SAM" id="MobiDB-lite"/>
    </source>
</evidence>
<dbReference type="Proteomes" id="UP000027222">
    <property type="component" value="Unassembled WGS sequence"/>
</dbReference>
<reference evidence="3" key="1">
    <citation type="journal article" date="2014" name="Proc. Natl. Acad. Sci. U.S.A.">
        <title>Extensive sampling of basidiomycete genomes demonstrates inadequacy of the white-rot/brown-rot paradigm for wood decay fungi.</title>
        <authorList>
            <person name="Riley R."/>
            <person name="Salamov A.A."/>
            <person name="Brown D.W."/>
            <person name="Nagy L.G."/>
            <person name="Floudas D."/>
            <person name="Held B.W."/>
            <person name="Levasseur A."/>
            <person name="Lombard V."/>
            <person name="Morin E."/>
            <person name="Otillar R."/>
            <person name="Lindquist E.A."/>
            <person name="Sun H."/>
            <person name="LaButti K.M."/>
            <person name="Schmutz J."/>
            <person name="Jabbour D."/>
            <person name="Luo H."/>
            <person name="Baker S.E."/>
            <person name="Pisabarro A.G."/>
            <person name="Walton J.D."/>
            <person name="Blanchette R.A."/>
            <person name="Henrissat B."/>
            <person name="Martin F."/>
            <person name="Cullen D."/>
            <person name="Hibbett D.S."/>
            <person name="Grigoriev I.V."/>
        </authorList>
    </citation>
    <scope>NUCLEOTIDE SEQUENCE [LARGE SCALE GENOMIC DNA]</scope>
    <source>
        <strain evidence="3">CBS 339.88</strain>
    </source>
</reference>
<dbReference type="InterPro" id="IPR036770">
    <property type="entry name" value="Ankyrin_rpt-contain_sf"/>
</dbReference>
<evidence type="ECO:0000313" key="3">
    <source>
        <dbReference type="Proteomes" id="UP000027222"/>
    </source>
</evidence>
<dbReference type="HOGENOM" id="CLU_471763_0_0_1"/>
<name>A0A067SGI2_GALM3</name>
<evidence type="ECO:0000313" key="2">
    <source>
        <dbReference type="EMBL" id="KDR69127.1"/>
    </source>
</evidence>
<feature type="region of interest" description="Disordered" evidence="1">
    <location>
        <begin position="282"/>
        <end position="305"/>
    </location>
</feature>
<keyword evidence="3" id="KW-1185">Reference proteome</keyword>
<sequence>MSCLQKWGYWDGNTIFQRRHRKGLQRGLGYEWGGMGRGNEHGAGTKQQQHGQRVEWAAGVLALLSWSLAPAFTSTSRSVVDIFASRRISLSLRLLASPLDGERRGSAMTTGNSRDRCPSVGLTVYGLVGQRRLTGGETERGAPGAGRMRVEGIREFPVPPLDVRVARSYPPSLLSSAQASNYSLGGSNSASSLSVMLWVSRAFERWGRPRGKGDGRRKTGCNGAGRLYFPPLPLELWKETMGTTEAETTAETTGNSRDRCSCVNRRFVAFGASCQSRVGGGQVEVDDDDGGFEDGRDELKSARNKDSEPVFIPDERVLEMSSVLSIALVCEVLRAAASAISSPGWDARRIDKLVYQTDLGMNSTFNPKNKGRRLHRRPAFFGTIEECLEDCCENCPKPIDIDEKTLRKKKTRTTSVIVSREPPGRQSMTSSFNPIDVGKWSYPAALRSNRATVQKLPGEGIDLNQRDHVGRTSLHVAIFSKAGDIACNLIDGDDDSDNESCNSDNSDITLEQKEIKFVDIATRPSAVQTDVHLKKMLDDCTNPPPSDIRLCPAHAHTRTHCNNPDHSDAAGADWASAG</sequence>
<protein>
    <submittedName>
        <fullName evidence="2">Uncharacterized protein</fullName>
    </submittedName>
</protein>